<dbReference type="Pfam" id="PF00005">
    <property type="entry name" value="ABC_tran"/>
    <property type="match status" value="1"/>
</dbReference>
<dbReference type="SMART" id="SM00382">
    <property type="entry name" value="AAA"/>
    <property type="match status" value="1"/>
</dbReference>
<organism evidence="5 6">
    <name type="scientific">Clostridium collagenovorans DSM 3089</name>
    <dbReference type="NCBI Taxonomy" id="1121306"/>
    <lineage>
        <taxon>Bacteria</taxon>
        <taxon>Bacillati</taxon>
        <taxon>Bacillota</taxon>
        <taxon>Clostridia</taxon>
        <taxon>Eubacteriales</taxon>
        <taxon>Clostridiaceae</taxon>
        <taxon>Clostridium</taxon>
    </lineage>
</organism>
<dbReference type="GO" id="GO:0005524">
    <property type="term" value="F:ATP binding"/>
    <property type="evidence" value="ECO:0007669"/>
    <property type="project" value="UniProtKB-KW"/>
</dbReference>
<proteinExistence type="predicted"/>
<dbReference type="STRING" id="1121306.SAMN02745196_01108"/>
<evidence type="ECO:0000256" key="2">
    <source>
        <dbReference type="ARBA" id="ARBA00022741"/>
    </source>
</evidence>
<dbReference type="AlphaFoldDB" id="A0A1M5V4U3"/>
<evidence type="ECO:0000256" key="1">
    <source>
        <dbReference type="ARBA" id="ARBA00022448"/>
    </source>
</evidence>
<dbReference type="InterPro" id="IPR051782">
    <property type="entry name" value="ABC_Transporter_VariousFunc"/>
</dbReference>
<dbReference type="Proteomes" id="UP000184526">
    <property type="component" value="Unassembled WGS sequence"/>
</dbReference>
<dbReference type="GO" id="GO:0016887">
    <property type="term" value="F:ATP hydrolysis activity"/>
    <property type="evidence" value="ECO:0007669"/>
    <property type="project" value="InterPro"/>
</dbReference>
<sequence length="229" mass="26163">MIKLTNINKSYKEKRVLNNLNLQINKGEIIGLLAPNAEGKSTLLKIIGGHISMDSGEYTFNGETFNHTHKEFIGYMNDSSIIPSYWRIKHSIEYYRNNFNTFNEKKCMDILEKFKLDLDRKIKSLSKGESEKLHLALSISVEGQLYIMDEPLAAIDLIGRDDVIKMILENFSLDSSIIIASHLVSDIEKMLDRVILLRDGEIIENVLVEDLRSNGKSVVSFYREVYGNA</sequence>
<keyword evidence="3 5" id="KW-0067">ATP-binding</keyword>
<keyword evidence="2" id="KW-0547">Nucleotide-binding</keyword>
<dbReference type="RefSeq" id="WP_072830880.1">
    <property type="nucleotide sequence ID" value="NZ_FQXP01000004.1"/>
</dbReference>
<dbReference type="PROSITE" id="PS50893">
    <property type="entry name" value="ABC_TRANSPORTER_2"/>
    <property type="match status" value="1"/>
</dbReference>
<feature type="domain" description="ABC transporter" evidence="4">
    <location>
        <begin position="2"/>
        <end position="224"/>
    </location>
</feature>
<dbReference type="InterPro" id="IPR027417">
    <property type="entry name" value="P-loop_NTPase"/>
</dbReference>
<name>A0A1M5V4U3_9CLOT</name>
<evidence type="ECO:0000256" key="3">
    <source>
        <dbReference type="ARBA" id="ARBA00022840"/>
    </source>
</evidence>
<reference evidence="5 6" key="1">
    <citation type="submission" date="2016-11" db="EMBL/GenBank/DDBJ databases">
        <authorList>
            <person name="Jaros S."/>
            <person name="Januszkiewicz K."/>
            <person name="Wedrychowicz H."/>
        </authorList>
    </citation>
    <scope>NUCLEOTIDE SEQUENCE [LARGE SCALE GENOMIC DNA]</scope>
    <source>
        <strain evidence="5 6">DSM 3089</strain>
    </source>
</reference>
<protein>
    <submittedName>
        <fullName evidence="5">ABC-2 type transport system ATP-binding protein</fullName>
    </submittedName>
</protein>
<keyword evidence="6" id="KW-1185">Reference proteome</keyword>
<gene>
    <name evidence="5" type="ORF">SAMN02745196_01108</name>
</gene>
<evidence type="ECO:0000259" key="4">
    <source>
        <dbReference type="PROSITE" id="PS50893"/>
    </source>
</evidence>
<dbReference type="EMBL" id="FQXP01000004">
    <property type="protein sequence ID" value="SHH70277.1"/>
    <property type="molecule type" value="Genomic_DNA"/>
</dbReference>
<evidence type="ECO:0000313" key="6">
    <source>
        <dbReference type="Proteomes" id="UP000184526"/>
    </source>
</evidence>
<accession>A0A1M5V4U3</accession>
<keyword evidence="1" id="KW-0813">Transport</keyword>
<dbReference type="OrthoDB" id="9804819at2"/>
<dbReference type="PANTHER" id="PTHR42939:SF1">
    <property type="entry name" value="ABC TRANSPORTER ATP-BINDING PROTEIN ALBC-RELATED"/>
    <property type="match status" value="1"/>
</dbReference>
<dbReference type="SUPFAM" id="SSF52540">
    <property type="entry name" value="P-loop containing nucleoside triphosphate hydrolases"/>
    <property type="match status" value="1"/>
</dbReference>
<dbReference type="Gene3D" id="3.40.50.300">
    <property type="entry name" value="P-loop containing nucleotide triphosphate hydrolases"/>
    <property type="match status" value="1"/>
</dbReference>
<dbReference type="InterPro" id="IPR003593">
    <property type="entry name" value="AAA+_ATPase"/>
</dbReference>
<dbReference type="InterPro" id="IPR003439">
    <property type="entry name" value="ABC_transporter-like_ATP-bd"/>
</dbReference>
<evidence type="ECO:0000313" key="5">
    <source>
        <dbReference type="EMBL" id="SHH70277.1"/>
    </source>
</evidence>
<dbReference type="PANTHER" id="PTHR42939">
    <property type="entry name" value="ABC TRANSPORTER ATP-BINDING PROTEIN ALBC-RELATED"/>
    <property type="match status" value="1"/>
</dbReference>